<keyword evidence="2" id="KW-0560">Oxidoreductase</keyword>
<accession>A0AAN6M0V8</accession>
<dbReference type="GO" id="GO:0044283">
    <property type="term" value="P:small molecule biosynthetic process"/>
    <property type="evidence" value="ECO:0007669"/>
    <property type="project" value="UniProtKB-ARBA"/>
</dbReference>
<comment type="similarity">
    <text evidence="1 2">Belongs to the iron/ascorbate-dependent oxidoreductase family.</text>
</comment>
<dbReference type="InterPro" id="IPR005123">
    <property type="entry name" value="Oxoglu/Fe-dep_dioxygenase_dom"/>
</dbReference>
<dbReference type="GO" id="GO:0016491">
    <property type="term" value="F:oxidoreductase activity"/>
    <property type="evidence" value="ECO:0007669"/>
    <property type="project" value="UniProtKB-KW"/>
</dbReference>
<evidence type="ECO:0000256" key="1">
    <source>
        <dbReference type="ARBA" id="ARBA00008056"/>
    </source>
</evidence>
<dbReference type="AlphaFoldDB" id="A0AAN6M0V8"/>
<evidence type="ECO:0000313" key="4">
    <source>
        <dbReference type="EMBL" id="KAK3214249.1"/>
    </source>
</evidence>
<dbReference type="EMBL" id="WVTA01000004">
    <property type="protein sequence ID" value="KAK3214249.1"/>
    <property type="molecule type" value="Genomic_DNA"/>
</dbReference>
<organism evidence="4 5">
    <name type="scientific">Pseudopithomyces chartarum</name>
    <dbReference type="NCBI Taxonomy" id="1892770"/>
    <lineage>
        <taxon>Eukaryota</taxon>
        <taxon>Fungi</taxon>
        <taxon>Dikarya</taxon>
        <taxon>Ascomycota</taxon>
        <taxon>Pezizomycotina</taxon>
        <taxon>Dothideomycetes</taxon>
        <taxon>Pleosporomycetidae</taxon>
        <taxon>Pleosporales</taxon>
        <taxon>Massarineae</taxon>
        <taxon>Didymosphaeriaceae</taxon>
        <taxon>Pseudopithomyces</taxon>
    </lineage>
</organism>
<dbReference type="InterPro" id="IPR026992">
    <property type="entry name" value="DIOX_N"/>
</dbReference>
<feature type="domain" description="Fe2OG dioxygenase" evidence="3">
    <location>
        <begin position="200"/>
        <end position="306"/>
    </location>
</feature>
<dbReference type="Gene3D" id="2.60.120.330">
    <property type="entry name" value="B-lactam Antibiotic, Isopenicillin N Synthase, Chain"/>
    <property type="match status" value="1"/>
</dbReference>
<evidence type="ECO:0000259" key="3">
    <source>
        <dbReference type="PROSITE" id="PS51471"/>
    </source>
</evidence>
<dbReference type="PANTHER" id="PTHR47990">
    <property type="entry name" value="2-OXOGLUTARATE (2OG) AND FE(II)-DEPENDENT OXYGENASE SUPERFAMILY PROTEIN-RELATED"/>
    <property type="match status" value="1"/>
</dbReference>
<evidence type="ECO:0000313" key="5">
    <source>
        <dbReference type="Proteomes" id="UP001280581"/>
    </source>
</evidence>
<gene>
    <name evidence="4" type="ORF">GRF29_28g2494438</name>
</gene>
<name>A0AAN6M0V8_9PLEO</name>
<protein>
    <recommendedName>
        <fullName evidence="3">Fe2OG dioxygenase domain-containing protein</fullName>
    </recommendedName>
</protein>
<keyword evidence="5" id="KW-1185">Reference proteome</keyword>
<dbReference type="PROSITE" id="PS51471">
    <property type="entry name" value="FE2OG_OXY"/>
    <property type="match status" value="1"/>
</dbReference>
<dbReference type="Pfam" id="PF03171">
    <property type="entry name" value="2OG-FeII_Oxy"/>
    <property type="match status" value="1"/>
</dbReference>
<keyword evidence="2" id="KW-0479">Metal-binding</keyword>
<evidence type="ECO:0000256" key="2">
    <source>
        <dbReference type="RuleBase" id="RU003682"/>
    </source>
</evidence>
<keyword evidence="2" id="KW-0408">Iron</keyword>
<dbReference type="InterPro" id="IPR050231">
    <property type="entry name" value="Iron_ascorbate_oxido_reductase"/>
</dbReference>
<comment type="caution">
    <text evidence="4">The sequence shown here is derived from an EMBL/GenBank/DDBJ whole genome shotgun (WGS) entry which is preliminary data.</text>
</comment>
<dbReference type="Proteomes" id="UP001280581">
    <property type="component" value="Unassembled WGS sequence"/>
</dbReference>
<reference evidence="4 5" key="1">
    <citation type="submission" date="2021-02" db="EMBL/GenBank/DDBJ databases">
        <title>Genome assembly of Pseudopithomyces chartarum.</title>
        <authorList>
            <person name="Jauregui R."/>
            <person name="Singh J."/>
            <person name="Voisey C."/>
        </authorList>
    </citation>
    <scope>NUCLEOTIDE SEQUENCE [LARGE SCALE GENOMIC DNA]</scope>
    <source>
        <strain evidence="4 5">AGR01</strain>
    </source>
</reference>
<dbReference type="SUPFAM" id="SSF51197">
    <property type="entry name" value="Clavaminate synthase-like"/>
    <property type="match status" value="1"/>
</dbReference>
<dbReference type="GO" id="GO:0046872">
    <property type="term" value="F:metal ion binding"/>
    <property type="evidence" value="ECO:0007669"/>
    <property type="project" value="UniProtKB-KW"/>
</dbReference>
<sequence>MTRTEALPVLDLSKADNPQQRQELLQELHDALFNIGFLYIKNHGVRQETITALTSLLPALFDLPGTTKASLSKVNSPHFLGYSGFAEETTLGSKDLREQFDFATELPVVYDPQASMPHPSGRDFSKLYWRLRGPNQWPAENDLPGFRSAFLDYHAELEALSYRFVHLIEEAFGIKIGTFDAFFPGSSSAKKGASLSYVQPQHRIKLVKYPASKDSDAYEEQGVGAHKDSSGWLTFLYQVGNEKGLEVLDSSGHWIVAPPVEGTFVVNFGNAFEAATEGAVKATVHRVVTQGPRLKPRYSIPFFQGLPLDLTVTDISKCIPEEVRKLRPISQRPSSQVSSFLDPRWDSLGESQLRKWIRSHENVAVKWYGNEAVAYYLQ</sequence>
<dbReference type="InterPro" id="IPR044861">
    <property type="entry name" value="IPNS-like_FE2OG_OXY"/>
</dbReference>
<proteinExistence type="inferred from homology"/>
<dbReference type="InterPro" id="IPR027443">
    <property type="entry name" value="IPNS-like_sf"/>
</dbReference>
<dbReference type="Pfam" id="PF14226">
    <property type="entry name" value="DIOX_N"/>
    <property type="match status" value="1"/>
</dbReference>